<evidence type="ECO:0000256" key="2">
    <source>
        <dbReference type="ARBA" id="ARBA00023004"/>
    </source>
</evidence>
<feature type="compositionally biased region" description="Polar residues" evidence="3">
    <location>
        <begin position="506"/>
        <end position="538"/>
    </location>
</feature>
<dbReference type="PANTHER" id="PTHR47435:SF4">
    <property type="entry name" value="KELCH REPEAT PROTEIN (AFU_ORTHOLOGUE AFUA_5G12780)"/>
    <property type="match status" value="1"/>
</dbReference>
<feature type="region of interest" description="Disordered" evidence="3">
    <location>
        <begin position="432"/>
        <end position="610"/>
    </location>
</feature>
<dbReference type="OrthoDB" id="10250130at2759"/>
<evidence type="ECO:0000313" key="5">
    <source>
        <dbReference type="EMBL" id="KAG0321883.1"/>
    </source>
</evidence>
<evidence type="ECO:0000256" key="1">
    <source>
        <dbReference type="ARBA" id="ARBA00022737"/>
    </source>
</evidence>
<keyword evidence="4" id="KW-1133">Transmembrane helix</keyword>
<evidence type="ECO:0008006" key="7">
    <source>
        <dbReference type="Google" id="ProtNLM"/>
    </source>
</evidence>
<feature type="transmembrane region" description="Helical" evidence="4">
    <location>
        <begin position="312"/>
        <end position="335"/>
    </location>
</feature>
<evidence type="ECO:0000256" key="3">
    <source>
        <dbReference type="SAM" id="MobiDB-lite"/>
    </source>
</evidence>
<accession>A0A9P6RLR5</accession>
<dbReference type="Pfam" id="PF24681">
    <property type="entry name" value="Kelch_KLHDC2_KLHL20_DRC7"/>
    <property type="match status" value="1"/>
</dbReference>
<feature type="compositionally biased region" description="Basic and acidic residues" evidence="3">
    <location>
        <begin position="582"/>
        <end position="610"/>
    </location>
</feature>
<feature type="compositionally biased region" description="Basic and acidic residues" evidence="3">
    <location>
        <begin position="475"/>
        <end position="487"/>
    </location>
</feature>
<evidence type="ECO:0000313" key="6">
    <source>
        <dbReference type="Proteomes" id="UP000823405"/>
    </source>
</evidence>
<dbReference type="EMBL" id="JAAAIN010000049">
    <property type="protein sequence ID" value="KAG0321883.1"/>
    <property type="molecule type" value="Genomic_DNA"/>
</dbReference>
<reference evidence="5" key="1">
    <citation type="journal article" date="2020" name="Fungal Divers.">
        <title>Resolving the Mortierellaceae phylogeny through synthesis of multi-gene phylogenetics and phylogenomics.</title>
        <authorList>
            <person name="Vandepol N."/>
            <person name="Liber J."/>
            <person name="Desiro A."/>
            <person name="Na H."/>
            <person name="Kennedy M."/>
            <person name="Barry K."/>
            <person name="Grigoriev I.V."/>
            <person name="Miller A.N."/>
            <person name="O'Donnell K."/>
            <person name="Stajich J.E."/>
            <person name="Bonito G."/>
        </authorList>
    </citation>
    <scope>NUCLEOTIDE SEQUENCE</scope>
    <source>
        <strain evidence="5">NVP60</strain>
    </source>
</reference>
<dbReference type="SUPFAM" id="SSF117281">
    <property type="entry name" value="Kelch motif"/>
    <property type="match status" value="1"/>
</dbReference>
<organism evidence="5 6">
    <name type="scientific">Linnemannia gamsii</name>
    <dbReference type="NCBI Taxonomy" id="64522"/>
    <lineage>
        <taxon>Eukaryota</taxon>
        <taxon>Fungi</taxon>
        <taxon>Fungi incertae sedis</taxon>
        <taxon>Mucoromycota</taxon>
        <taxon>Mortierellomycotina</taxon>
        <taxon>Mortierellomycetes</taxon>
        <taxon>Mortierellales</taxon>
        <taxon>Mortierellaceae</taxon>
        <taxon>Linnemannia</taxon>
    </lineage>
</organism>
<dbReference type="InterPro" id="IPR015915">
    <property type="entry name" value="Kelch-typ_b-propeller"/>
</dbReference>
<sequence length="610" mass="66096">MAVNRQNQELTYFYEGGRMTAYNLMLNTWMSSTILICLSPDDPKDTVRGHQKAVMDPKTGLMYIPQGYNLQTEMLVFDPTGNSCSSLPMPANANWYNHVWSESKDTIYMYGTGATQEAEVPASLWELQFATKSWKSIPIQGDTPIMHKSNCMTSAYNGQKLIVYGGATYDNVYGDIFIFDTVTSKWTVGPRSPTNRTEVACASSGDFFLAWGGFDAPTGFLSPPEILFYNIKLNKWMTQAEIAPPPANVTATFNPTFTATVTPLPTNTTAPVLVPDQNHPGVITTTTPGMTGTGLPITGNGNLPVESKTNNGAAAIGGGVAGVVFIAAFVGFLFYRRGKKAGVKGGDLNEEALPGDNSDEVPPSPGYQQAPFAPNSYNAYQDSDAIDTLYAANSAAVYTTPYNPAYPPCTTASAPSPPYTEADESSPYLTAAASSPYSAAGSHGASESSHTDADPEDRTIYPLPTATPIAAYQRNDWDENSKGDTKTDFLTTPSAPQLPLSDKNNRQSMSTLPTSSYVPQIPQGFQQDRNQGDSASNPQPAPPLSPISRNHSHLQGGSMAANETPMDAKEKMALAQVEDEQNMERMRQEQQEELERMREDKKSRRSQEGL</sequence>
<keyword evidence="1" id="KW-0677">Repeat</keyword>
<gene>
    <name evidence="5" type="ORF">BGZ97_009891</name>
</gene>
<dbReference type="GO" id="GO:0019760">
    <property type="term" value="P:glucosinolate metabolic process"/>
    <property type="evidence" value="ECO:0007669"/>
    <property type="project" value="UniProtKB-ARBA"/>
</dbReference>
<keyword evidence="2" id="KW-0408">Iron</keyword>
<dbReference type="PANTHER" id="PTHR47435">
    <property type="entry name" value="KELCH REPEAT PROTEIN (AFU_ORTHOLOGUE AFUA_5G12780)"/>
    <property type="match status" value="1"/>
</dbReference>
<feature type="compositionally biased region" description="Basic and acidic residues" evidence="3">
    <location>
        <begin position="449"/>
        <end position="459"/>
    </location>
</feature>
<comment type="caution">
    <text evidence="5">The sequence shown here is derived from an EMBL/GenBank/DDBJ whole genome shotgun (WGS) entry which is preliminary data.</text>
</comment>
<dbReference type="Proteomes" id="UP000823405">
    <property type="component" value="Unassembled WGS sequence"/>
</dbReference>
<keyword evidence="6" id="KW-1185">Reference proteome</keyword>
<dbReference type="AlphaFoldDB" id="A0A9P6RLR5"/>
<keyword evidence="4" id="KW-0812">Transmembrane</keyword>
<name>A0A9P6RLR5_9FUNG</name>
<dbReference type="Gene3D" id="2.120.10.80">
    <property type="entry name" value="Kelch-type beta propeller"/>
    <property type="match status" value="1"/>
</dbReference>
<protein>
    <recommendedName>
        <fullName evidence="7">Galactose oxidase</fullName>
    </recommendedName>
</protein>
<feature type="compositionally biased region" description="Low complexity" evidence="3">
    <location>
        <begin position="432"/>
        <end position="448"/>
    </location>
</feature>
<keyword evidence="4" id="KW-0472">Membrane</keyword>
<proteinExistence type="predicted"/>
<feature type="region of interest" description="Disordered" evidence="3">
    <location>
        <begin position="348"/>
        <end position="371"/>
    </location>
</feature>
<evidence type="ECO:0000256" key="4">
    <source>
        <dbReference type="SAM" id="Phobius"/>
    </source>
</evidence>